<dbReference type="Proteomes" id="UP000001883">
    <property type="component" value="Chromosome"/>
</dbReference>
<keyword evidence="1" id="KW-0012">Acyltransferase</keyword>
<keyword evidence="1" id="KW-0808">Transferase</keyword>
<dbReference type="AlphaFoldDB" id="D2NR26"/>
<dbReference type="EMBL" id="AP011540">
    <property type="protein sequence ID" value="BAI64102.1"/>
    <property type="molecule type" value="Genomic_DNA"/>
</dbReference>
<reference evidence="1 2" key="3">
    <citation type="journal article" date="2010" name="Sequencing">
        <title>Complete Genome Sequence of Rothia mucilaginosa DY-18: A Clinical Isolate with Dense Meshwork-Like Structures from a Persistent Apical Periodontitis Lesion.</title>
        <authorList>
            <person name="Yamane K."/>
            <person name="Nambu T."/>
            <person name="Yamanaka T."/>
            <person name="Mashimo C."/>
            <person name="Sugimori C."/>
            <person name="Leung K.-P."/>
            <person name="Fukushima H."/>
        </authorList>
    </citation>
    <scope>NUCLEOTIDE SEQUENCE [LARGE SCALE GENOMIC DNA]</scope>
    <source>
        <strain evidence="1 2">DY-18</strain>
    </source>
</reference>
<keyword evidence="2" id="KW-1185">Reference proteome</keyword>
<organism evidence="1 2">
    <name type="scientific">Rothia mucilaginosa (strain DY-18)</name>
    <name type="common">Stomatococcus mucilaginosus</name>
    <dbReference type="NCBI Taxonomy" id="680646"/>
    <lineage>
        <taxon>Bacteria</taxon>
        <taxon>Bacillati</taxon>
        <taxon>Actinomycetota</taxon>
        <taxon>Actinomycetes</taxon>
        <taxon>Micrococcales</taxon>
        <taxon>Micrococcaceae</taxon>
        <taxon>Rothia</taxon>
    </lineage>
</organism>
<dbReference type="KEGG" id="rmu:RMDY18_02700"/>
<sequence length="405" mass="42857">MSELCCLVSAGVHGLSQNNQRVVRLGEDAATLSNVVAVQAHNQGLGCCVAQNLQSLHNAVCHCVTCGDAAEDVHENALDLLVAQNDFQAGSHNLSGRAATNIKEVCGLDVAVVLASVCNDVQGGHNQTCTVTNDADLAVQLHVVQVELLCLSFQRVLSGLVHESLVLGLAEFCVVVQGDLAVQGEDGALGGQNEGVNLNQGCVFLGVDFAQLNENGNNLLLQFCGETCCLSNFLSLSLVQADQRVNLDLCQCLGALSSELLNFHTAFYRAHCQVGAVCTVQQEGEVVFFGDVCAVSDQHAVNGVALDVHAENCLSVLVSFFGGLCELNAASLTAAAGLNLSLNDGQAANFLSCCLCFFRGGRNNALEHGYTVLCEELARLVFEKVHRCPSSSKWCRVLVHSAWSH</sequence>
<reference evidence="2" key="1">
    <citation type="submission" date="2009-07" db="EMBL/GenBank/DDBJ databases">
        <title>Complete genome sequence of Rothia mucilaginosa DJ.</title>
        <authorList>
            <person name="Yamane K."/>
            <person name="Nambu T."/>
            <person name="Mashimo C."/>
            <person name="Sugimori C."/>
            <person name="Yamanaka T."/>
            <person name="Leung K."/>
            <person name="Fukushima H."/>
        </authorList>
    </citation>
    <scope>NUCLEOTIDE SEQUENCE [LARGE SCALE GENOMIC DNA]</scope>
    <source>
        <strain evidence="2">DY-18</strain>
    </source>
</reference>
<keyword evidence="1" id="KW-0378">Hydrolase</keyword>
<evidence type="ECO:0000313" key="2">
    <source>
        <dbReference type="Proteomes" id="UP000001883"/>
    </source>
</evidence>
<protein>
    <submittedName>
        <fullName evidence="1">Predicted hydrolase or acyltransferase</fullName>
    </submittedName>
</protein>
<dbReference type="eggNOG" id="ENOG5033U2P">
    <property type="taxonomic scope" value="Bacteria"/>
</dbReference>
<dbReference type="GO" id="GO:0016746">
    <property type="term" value="F:acyltransferase activity"/>
    <property type="evidence" value="ECO:0007669"/>
    <property type="project" value="UniProtKB-KW"/>
</dbReference>
<dbReference type="GO" id="GO:0016787">
    <property type="term" value="F:hydrolase activity"/>
    <property type="evidence" value="ECO:0007669"/>
    <property type="project" value="UniProtKB-KW"/>
</dbReference>
<name>D2NR26_ROTMD</name>
<evidence type="ECO:0000313" key="1">
    <source>
        <dbReference type="EMBL" id="BAI64102.1"/>
    </source>
</evidence>
<accession>D2NR26</accession>
<proteinExistence type="predicted"/>
<dbReference type="HOGENOM" id="CLU_679491_0_0_11"/>
<gene>
    <name evidence="1" type="ordered locus">RMDY18_02700</name>
</gene>
<reference evidence="1 2" key="2">
    <citation type="journal article" date="2010" name="J Osaka Dent Univ">
        <title>Isolation and identification of Rothia mucilaginosa from persistent apical periodontitis lesions.</title>
        <authorList>
            <person name="Yamane K."/>
            <person name="Yoshida M."/>
            <person name="Fujihira T."/>
            <person name="Baba T."/>
            <person name="Tsuji N."/>
            <person name="Hayashi H."/>
            <person name="Sugimori C."/>
            <person name="Yamanaka T."/>
            <person name="Mashimo C."/>
            <person name="Nambu T."/>
            <person name="Kawai H."/>
            <person name="Fukushima H."/>
        </authorList>
    </citation>
    <scope>NUCLEOTIDE SEQUENCE [LARGE SCALE GENOMIC DNA]</scope>
    <source>
        <strain evidence="1 2">DY-18</strain>
    </source>
</reference>